<reference evidence="2" key="2">
    <citation type="submission" date="2023-03" db="EMBL/GenBank/DDBJ databases">
        <authorList>
            <person name="Zhang Z."/>
        </authorList>
    </citation>
    <scope>NUCLEOTIDE SEQUENCE</scope>
    <source>
        <strain evidence="2">DSA</strain>
    </source>
</reference>
<dbReference type="EMBL" id="JARPTC010000019">
    <property type="protein sequence ID" value="MDO7788209.1"/>
    <property type="molecule type" value="Genomic_DNA"/>
</dbReference>
<name>A0AAW7ZEL6_9FIRM</name>
<dbReference type="AlphaFoldDB" id="A0AAW7ZEL6"/>
<keyword evidence="1" id="KW-1133">Transmembrane helix</keyword>
<keyword evidence="1" id="KW-0472">Membrane</keyword>
<gene>
    <name evidence="2" type="ORF">P6N53_13340</name>
</gene>
<keyword evidence="3" id="KW-1185">Reference proteome</keyword>
<dbReference type="RefSeq" id="WP_304543925.1">
    <property type="nucleotide sequence ID" value="NZ_JARPTC010000019.1"/>
</dbReference>
<dbReference type="Proteomes" id="UP001172911">
    <property type="component" value="Unassembled WGS sequence"/>
</dbReference>
<feature type="transmembrane region" description="Helical" evidence="1">
    <location>
        <begin position="6"/>
        <end position="29"/>
    </location>
</feature>
<organism evidence="2 3">
    <name type="scientific">Desulforamulus aquiferis</name>
    <dbReference type="NCBI Taxonomy" id="1397668"/>
    <lineage>
        <taxon>Bacteria</taxon>
        <taxon>Bacillati</taxon>
        <taxon>Bacillota</taxon>
        <taxon>Clostridia</taxon>
        <taxon>Eubacteriales</taxon>
        <taxon>Peptococcaceae</taxon>
        <taxon>Desulforamulus</taxon>
    </lineage>
</organism>
<comment type="caution">
    <text evidence="2">The sequence shown here is derived from an EMBL/GenBank/DDBJ whole genome shotgun (WGS) entry which is preliminary data.</text>
</comment>
<keyword evidence="1" id="KW-0812">Transmembrane</keyword>
<evidence type="ECO:0000256" key="1">
    <source>
        <dbReference type="SAM" id="Phobius"/>
    </source>
</evidence>
<reference evidence="2" key="1">
    <citation type="journal article" date="2023" name="J. Hazard. Mater.">
        <title>Anaerobic biodegradation of pyrene and benzo[a]pyrene by a new sulfate-reducing Desulforamulus aquiferis strain DSA.</title>
        <authorList>
            <person name="Zhang Z."/>
            <person name="Sun J."/>
            <person name="Gong X."/>
            <person name="Wang C."/>
            <person name="Wang H."/>
        </authorList>
    </citation>
    <scope>NUCLEOTIDE SEQUENCE</scope>
    <source>
        <strain evidence="2">DSA</strain>
    </source>
</reference>
<evidence type="ECO:0000313" key="3">
    <source>
        <dbReference type="Proteomes" id="UP001172911"/>
    </source>
</evidence>
<proteinExistence type="predicted"/>
<evidence type="ECO:0000313" key="2">
    <source>
        <dbReference type="EMBL" id="MDO7788209.1"/>
    </source>
</evidence>
<protein>
    <submittedName>
        <fullName evidence="2">Uncharacterized protein</fullName>
    </submittedName>
</protein>
<sequence length="61" mass="6447">MGHNPLTFMAAAGAGFYLAYGITTARGIVDVSCKRSGGCRSLYLAAAAAIVATYDYWQHLC</sequence>
<accession>A0AAW7ZEL6</accession>
<feature type="transmembrane region" description="Helical" evidence="1">
    <location>
        <begin position="41"/>
        <end position="57"/>
    </location>
</feature>